<comment type="caution">
    <text evidence="3">The sequence shown here is derived from an EMBL/GenBank/DDBJ whole genome shotgun (WGS) entry which is preliminary data.</text>
</comment>
<evidence type="ECO:0000313" key="3">
    <source>
        <dbReference type="EMBL" id="GMI07392.1"/>
    </source>
</evidence>
<protein>
    <recommendedName>
        <fullName evidence="2">Fungal lipase-type domain-containing protein</fullName>
    </recommendedName>
</protein>
<keyword evidence="1" id="KW-0732">Signal</keyword>
<feature type="domain" description="Fungal lipase-type" evidence="2">
    <location>
        <begin position="322"/>
        <end position="411"/>
    </location>
</feature>
<sequence length="656" mass="69761">MFHTILSTLLASLSFSTYVPPPSKSSYTSNGNKLKVSYLTQEFLKQTHKGVLTITPLSITSLPSKINPTMIESTLTNSFPDVYILASTFPKSSSTGLSKKVNSGLKDMTVDTLCRSSTIWSNSKNTTYTRPEGGILGVGGKDGSVDMRGVSPLVMYVSKGDELLGVSVMDEEVSKDDECVGSFVVGIEEVKGRMKVKLGTRGERKVGGGQKIAGAVVGGMAGGPAGAVVGGVVAGMIEEGVKGEVEFESNFAKFGRERGGGEGKNGKNGKGGKGMRSAVGCDWGGLCEEKVLEDLEQICYLENFVTGCTAGLYRSSESKTVVVAFRGTCEPKDLIVDGNVLQTDWVEGFKESEEKVHTGFRTSLESVCMKLKWLIGEACGGEKEIEGWNLKITGHSLGGALAILFCRDVAEGFDCGRGLPQYSEESALSKLGNFLTNKKQGDKKRGRHFKTCEVYTFGSPRVGNGAFCDSFDSLLLKDSKLGRPKISAAWRVVNNKDVVARLPRTVDGLIFGKIGYEHVGRTVLISGEEGEGAWIEGVSEGACPVRDGVIFSSPLTTGNVLGDVVSIVARSASTSEKITDKLNSAIDGVTGRVNNINSVMELASLVGIDVGYAEREARIMESLVKGEGLADHMEPEYWRAFGGVVGGEGSGDESSE</sequence>
<feature type="signal peptide" evidence="1">
    <location>
        <begin position="1"/>
        <end position="18"/>
    </location>
</feature>
<accession>A0A9W7CFL1</accession>
<name>A0A9W7CFL1_9STRA</name>
<dbReference type="Gene3D" id="3.40.50.1820">
    <property type="entry name" value="alpha/beta hydrolase"/>
    <property type="match status" value="1"/>
</dbReference>
<dbReference type="SUPFAM" id="SSF53474">
    <property type="entry name" value="alpha/beta-Hydrolases"/>
    <property type="match status" value="1"/>
</dbReference>
<evidence type="ECO:0000256" key="1">
    <source>
        <dbReference type="SAM" id="SignalP"/>
    </source>
</evidence>
<reference evidence="4" key="1">
    <citation type="journal article" date="2023" name="Commun. Biol.">
        <title>Genome analysis of Parmales, the sister group of diatoms, reveals the evolutionary specialization of diatoms from phago-mixotrophs to photoautotrophs.</title>
        <authorList>
            <person name="Ban H."/>
            <person name="Sato S."/>
            <person name="Yoshikawa S."/>
            <person name="Yamada K."/>
            <person name="Nakamura Y."/>
            <person name="Ichinomiya M."/>
            <person name="Sato N."/>
            <person name="Blanc-Mathieu R."/>
            <person name="Endo H."/>
            <person name="Kuwata A."/>
            <person name="Ogata H."/>
        </authorList>
    </citation>
    <scope>NUCLEOTIDE SEQUENCE [LARGE SCALE GENOMIC DNA]</scope>
    <source>
        <strain evidence="4">NIES 3699</strain>
    </source>
</reference>
<keyword evidence="4" id="KW-1185">Reference proteome</keyword>
<dbReference type="PANTHER" id="PTHR47759">
    <property type="entry name" value="OS04G0509100 PROTEIN"/>
    <property type="match status" value="1"/>
</dbReference>
<evidence type="ECO:0000313" key="4">
    <source>
        <dbReference type="Proteomes" id="UP001165160"/>
    </source>
</evidence>
<organism evidence="3 4">
    <name type="scientific">Triparma verrucosa</name>
    <dbReference type="NCBI Taxonomy" id="1606542"/>
    <lineage>
        <taxon>Eukaryota</taxon>
        <taxon>Sar</taxon>
        <taxon>Stramenopiles</taxon>
        <taxon>Ochrophyta</taxon>
        <taxon>Bolidophyceae</taxon>
        <taxon>Parmales</taxon>
        <taxon>Triparmaceae</taxon>
        <taxon>Triparma</taxon>
    </lineage>
</organism>
<feature type="domain" description="Fungal lipase-type" evidence="2">
    <location>
        <begin position="449"/>
        <end position="504"/>
    </location>
</feature>
<dbReference type="Pfam" id="PF01764">
    <property type="entry name" value="Lipase_3"/>
    <property type="match status" value="2"/>
</dbReference>
<dbReference type="Proteomes" id="UP001165160">
    <property type="component" value="Unassembled WGS sequence"/>
</dbReference>
<dbReference type="InterPro" id="IPR002921">
    <property type="entry name" value="Fungal_lipase-type"/>
</dbReference>
<dbReference type="InterPro" id="IPR029058">
    <property type="entry name" value="AB_hydrolase_fold"/>
</dbReference>
<dbReference type="EMBL" id="BRXX01000364">
    <property type="protein sequence ID" value="GMI07392.1"/>
    <property type="molecule type" value="Genomic_DNA"/>
</dbReference>
<gene>
    <name evidence="3" type="ORF">TrVE_jg13738</name>
</gene>
<dbReference type="AlphaFoldDB" id="A0A9W7CFL1"/>
<dbReference type="CDD" id="cd00519">
    <property type="entry name" value="Lipase_3"/>
    <property type="match status" value="1"/>
</dbReference>
<dbReference type="GO" id="GO:0006629">
    <property type="term" value="P:lipid metabolic process"/>
    <property type="evidence" value="ECO:0007669"/>
    <property type="project" value="InterPro"/>
</dbReference>
<dbReference type="PANTHER" id="PTHR47759:SF2">
    <property type="entry name" value="TRIGLYCERIDE LIPASE"/>
    <property type="match status" value="1"/>
</dbReference>
<proteinExistence type="predicted"/>
<feature type="chain" id="PRO_5040795078" description="Fungal lipase-type domain-containing protein" evidence="1">
    <location>
        <begin position="19"/>
        <end position="656"/>
    </location>
</feature>
<evidence type="ECO:0000259" key="2">
    <source>
        <dbReference type="Pfam" id="PF01764"/>
    </source>
</evidence>